<feature type="signal peptide" evidence="1">
    <location>
        <begin position="1"/>
        <end position="25"/>
    </location>
</feature>
<evidence type="ECO:0000313" key="3">
    <source>
        <dbReference type="Proteomes" id="UP000294508"/>
    </source>
</evidence>
<dbReference type="Gene3D" id="2.60.420.10">
    <property type="entry name" value="Maltose phosphorylase, domain 3"/>
    <property type="match status" value="1"/>
</dbReference>
<sequence length="76" mass="8048">MSLRTRLGCLLSAVLLLTPVLPADAAPARPQVHDLKTNTLDVTVPANTTATVRIPARDGSIDVQEIASGTCHFEAR</sequence>
<dbReference type="Proteomes" id="UP000294508">
    <property type="component" value="Unassembled WGS sequence"/>
</dbReference>
<feature type="chain" id="PRO_5020830800" evidence="1">
    <location>
        <begin position="26"/>
        <end position="76"/>
    </location>
</feature>
<evidence type="ECO:0000256" key="1">
    <source>
        <dbReference type="SAM" id="SignalP"/>
    </source>
</evidence>
<dbReference type="RefSeq" id="WP_132213326.1">
    <property type="nucleotide sequence ID" value="NZ_SLWN01000014.1"/>
</dbReference>
<gene>
    <name evidence="2" type="ORF">EV652_11436</name>
</gene>
<proteinExistence type="predicted"/>
<organism evidence="2 3">
    <name type="scientific">Kribbella steppae</name>
    <dbReference type="NCBI Taxonomy" id="2512223"/>
    <lineage>
        <taxon>Bacteria</taxon>
        <taxon>Bacillati</taxon>
        <taxon>Actinomycetota</taxon>
        <taxon>Actinomycetes</taxon>
        <taxon>Propionibacteriales</taxon>
        <taxon>Kribbellaceae</taxon>
        <taxon>Kribbella</taxon>
    </lineage>
</organism>
<name>A0A4R2H249_9ACTN</name>
<protein>
    <submittedName>
        <fullName evidence="2">Uncharacterized protein</fullName>
    </submittedName>
</protein>
<dbReference type="EMBL" id="SLWN01000014">
    <property type="protein sequence ID" value="TCO19060.1"/>
    <property type="molecule type" value="Genomic_DNA"/>
</dbReference>
<evidence type="ECO:0000313" key="2">
    <source>
        <dbReference type="EMBL" id="TCO19060.1"/>
    </source>
</evidence>
<reference evidence="2 3" key="1">
    <citation type="journal article" date="2015" name="Stand. Genomic Sci.">
        <title>Genomic Encyclopedia of Bacterial and Archaeal Type Strains, Phase III: the genomes of soil and plant-associated and newly described type strains.</title>
        <authorList>
            <person name="Whitman W.B."/>
            <person name="Woyke T."/>
            <person name="Klenk H.P."/>
            <person name="Zhou Y."/>
            <person name="Lilburn T.G."/>
            <person name="Beck B.J."/>
            <person name="De Vos P."/>
            <person name="Vandamme P."/>
            <person name="Eisen J.A."/>
            <person name="Garrity G."/>
            <person name="Hugenholtz P."/>
            <person name="Kyrpides N.C."/>
        </authorList>
    </citation>
    <scope>NUCLEOTIDE SEQUENCE [LARGE SCALE GENOMIC DNA]</scope>
    <source>
        <strain evidence="2 3">VKM Ac-2572</strain>
    </source>
</reference>
<dbReference type="AlphaFoldDB" id="A0A4R2H249"/>
<comment type="caution">
    <text evidence="2">The sequence shown here is derived from an EMBL/GenBank/DDBJ whole genome shotgun (WGS) entry which is preliminary data.</text>
</comment>
<keyword evidence="1" id="KW-0732">Signal</keyword>
<keyword evidence="3" id="KW-1185">Reference proteome</keyword>
<accession>A0A4R2H249</accession>